<organism evidence="5 6">
    <name type="scientific">Kineococcus endophyticus</name>
    <dbReference type="NCBI Taxonomy" id="1181883"/>
    <lineage>
        <taxon>Bacteria</taxon>
        <taxon>Bacillati</taxon>
        <taxon>Actinomycetota</taxon>
        <taxon>Actinomycetes</taxon>
        <taxon>Kineosporiales</taxon>
        <taxon>Kineosporiaceae</taxon>
        <taxon>Kineococcus</taxon>
    </lineage>
</organism>
<dbReference type="PANTHER" id="PTHR42756:SF1">
    <property type="entry name" value="TRANSCRIPTIONAL REPRESSOR OF EMRAB OPERON"/>
    <property type="match status" value="1"/>
</dbReference>
<dbReference type="SUPFAM" id="SSF46785">
    <property type="entry name" value="Winged helix' DNA-binding domain"/>
    <property type="match status" value="1"/>
</dbReference>
<name>A0ABV3P7P7_9ACTN</name>
<dbReference type="Proteomes" id="UP001555826">
    <property type="component" value="Unassembled WGS sequence"/>
</dbReference>
<dbReference type="RefSeq" id="WP_367638775.1">
    <property type="nucleotide sequence ID" value="NZ_JBFNQN010000008.1"/>
</dbReference>
<comment type="caution">
    <text evidence="5">The sequence shown here is derived from an EMBL/GenBank/DDBJ whole genome shotgun (WGS) entry which is preliminary data.</text>
</comment>
<dbReference type="Pfam" id="PF12802">
    <property type="entry name" value="MarR_2"/>
    <property type="match status" value="1"/>
</dbReference>
<keyword evidence="3" id="KW-0804">Transcription</keyword>
<dbReference type="PANTHER" id="PTHR42756">
    <property type="entry name" value="TRANSCRIPTIONAL REGULATOR, MARR"/>
    <property type="match status" value="1"/>
</dbReference>
<evidence type="ECO:0000256" key="2">
    <source>
        <dbReference type="ARBA" id="ARBA00023125"/>
    </source>
</evidence>
<dbReference type="InterPro" id="IPR000835">
    <property type="entry name" value="HTH_MarR-typ"/>
</dbReference>
<sequence length="146" mass="16550">MTSQTDVTLLYLIKQVELAIRNRLDAVVGAHGLTSLQYTALTVLERHPGMTSADLARNSFVRAQTMAQMVVDLEAKGHLSREVDERSRRRMLLTLTPTAQRVLEELREPVAEIEEEMVRGLGVRERETFRKALQVSRRALGETPPR</sequence>
<evidence type="ECO:0000256" key="3">
    <source>
        <dbReference type="ARBA" id="ARBA00023163"/>
    </source>
</evidence>
<keyword evidence="2" id="KW-0238">DNA-binding</keyword>
<dbReference type="SMART" id="SM00347">
    <property type="entry name" value="HTH_MARR"/>
    <property type="match status" value="1"/>
</dbReference>
<proteinExistence type="predicted"/>
<reference evidence="5 6" key="1">
    <citation type="submission" date="2024-07" db="EMBL/GenBank/DDBJ databases">
        <authorList>
            <person name="Thanompreechachai J."/>
            <person name="Duangmal K."/>
        </authorList>
    </citation>
    <scope>NUCLEOTIDE SEQUENCE [LARGE SCALE GENOMIC DNA]</scope>
    <source>
        <strain evidence="5 6">KCTC 19886</strain>
    </source>
</reference>
<evidence type="ECO:0000259" key="4">
    <source>
        <dbReference type="PROSITE" id="PS50995"/>
    </source>
</evidence>
<dbReference type="Gene3D" id="1.10.10.10">
    <property type="entry name" value="Winged helix-like DNA-binding domain superfamily/Winged helix DNA-binding domain"/>
    <property type="match status" value="1"/>
</dbReference>
<feature type="domain" description="HTH marR-type" evidence="4">
    <location>
        <begin position="6"/>
        <end position="138"/>
    </location>
</feature>
<evidence type="ECO:0000313" key="5">
    <source>
        <dbReference type="EMBL" id="MEW9265644.1"/>
    </source>
</evidence>
<dbReference type="EMBL" id="JBFNQN010000008">
    <property type="protein sequence ID" value="MEW9265644.1"/>
    <property type="molecule type" value="Genomic_DNA"/>
</dbReference>
<dbReference type="PROSITE" id="PS50995">
    <property type="entry name" value="HTH_MARR_2"/>
    <property type="match status" value="1"/>
</dbReference>
<keyword evidence="6" id="KW-1185">Reference proteome</keyword>
<dbReference type="InterPro" id="IPR036390">
    <property type="entry name" value="WH_DNA-bd_sf"/>
</dbReference>
<gene>
    <name evidence="5" type="ORF">AB1207_12870</name>
</gene>
<accession>A0ABV3P7P7</accession>
<keyword evidence="1" id="KW-0805">Transcription regulation</keyword>
<evidence type="ECO:0000256" key="1">
    <source>
        <dbReference type="ARBA" id="ARBA00023015"/>
    </source>
</evidence>
<evidence type="ECO:0000313" key="6">
    <source>
        <dbReference type="Proteomes" id="UP001555826"/>
    </source>
</evidence>
<dbReference type="InterPro" id="IPR036388">
    <property type="entry name" value="WH-like_DNA-bd_sf"/>
</dbReference>
<protein>
    <submittedName>
        <fullName evidence="5">MarR family transcriptional regulator</fullName>
    </submittedName>
</protein>